<dbReference type="EMBL" id="SMKR01000134">
    <property type="protein sequence ID" value="TDD18392.1"/>
    <property type="molecule type" value="Genomic_DNA"/>
</dbReference>
<dbReference type="GO" id="GO:0016020">
    <property type="term" value="C:membrane"/>
    <property type="evidence" value="ECO:0007669"/>
    <property type="project" value="UniProtKB-SubCell"/>
</dbReference>
<feature type="transmembrane region" description="Helical" evidence="6">
    <location>
        <begin position="39"/>
        <end position="65"/>
    </location>
</feature>
<dbReference type="SUPFAM" id="SSF54523">
    <property type="entry name" value="Pili subunits"/>
    <property type="match status" value="1"/>
</dbReference>
<dbReference type="AlphaFoldDB" id="A0A4R4WHH3"/>
<evidence type="ECO:0000256" key="1">
    <source>
        <dbReference type="ARBA" id="ARBA00004167"/>
    </source>
</evidence>
<evidence type="ECO:0000256" key="6">
    <source>
        <dbReference type="SAM" id="Phobius"/>
    </source>
</evidence>
<proteinExistence type="predicted"/>
<evidence type="ECO:0000256" key="4">
    <source>
        <dbReference type="ARBA" id="ARBA00022989"/>
    </source>
</evidence>
<keyword evidence="8" id="KW-1185">Reference proteome</keyword>
<organism evidence="7 8">
    <name type="scientific">Kribbella turkmenica</name>
    <dbReference type="NCBI Taxonomy" id="2530375"/>
    <lineage>
        <taxon>Bacteria</taxon>
        <taxon>Bacillati</taxon>
        <taxon>Actinomycetota</taxon>
        <taxon>Actinomycetes</taxon>
        <taxon>Propionibacteriales</taxon>
        <taxon>Kribbellaceae</taxon>
        <taxon>Kribbella</taxon>
    </lineage>
</organism>
<dbReference type="RefSeq" id="WP_132324655.1">
    <property type="nucleotide sequence ID" value="NZ_SMKR01000134.1"/>
</dbReference>
<evidence type="ECO:0000256" key="2">
    <source>
        <dbReference type="ARBA" id="ARBA00022481"/>
    </source>
</evidence>
<dbReference type="GO" id="GO:0015627">
    <property type="term" value="C:type II protein secretion system complex"/>
    <property type="evidence" value="ECO:0007669"/>
    <property type="project" value="InterPro"/>
</dbReference>
<evidence type="ECO:0000313" key="8">
    <source>
        <dbReference type="Proteomes" id="UP000295172"/>
    </source>
</evidence>
<dbReference type="PRINTS" id="PR00813">
    <property type="entry name" value="BCTERIALGSPG"/>
</dbReference>
<sequence>MNLRLRATVARTVRHARNQLVADRDRRFQRARKRNDSGFTLIELLVVIVILGVLSGIVVFAVAGIQDRGNAAACRTDKKSVEVAVEAYYAKNGTYPPPGDAGWLELTVGVNQLLRSRPAGDGYTITLGVNGLVTAAGACT</sequence>
<dbReference type="PROSITE" id="PS00409">
    <property type="entry name" value="PROKAR_NTER_METHYL"/>
    <property type="match status" value="1"/>
</dbReference>
<accession>A0A4R4WHH3</accession>
<comment type="caution">
    <text evidence="7">The sequence shown here is derived from an EMBL/GenBank/DDBJ whole genome shotgun (WGS) entry which is preliminary data.</text>
</comment>
<dbReference type="Proteomes" id="UP000295172">
    <property type="component" value="Unassembled WGS sequence"/>
</dbReference>
<gene>
    <name evidence="7" type="ORF">E1218_26120</name>
</gene>
<keyword evidence="3 6" id="KW-0812">Transmembrane</keyword>
<dbReference type="NCBIfam" id="TIGR02532">
    <property type="entry name" value="IV_pilin_GFxxxE"/>
    <property type="match status" value="1"/>
</dbReference>
<dbReference type="Gene3D" id="3.30.700.10">
    <property type="entry name" value="Glycoprotein, Type 4 Pilin"/>
    <property type="match status" value="1"/>
</dbReference>
<evidence type="ECO:0000313" key="7">
    <source>
        <dbReference type="EMBL" id="TDD18392.1"/>
    </source>
</evidence>
<evidence type="ECO:0000256" key="5">
    <source>
        <dbReference type="ARBA" id="ARBA00023136"/>
    </source>
</evidence>
<dbReference type="PANTHER" id="PTHR30093:SF44">
    <property type="entry name" value="TYPE II SECRETION SYSTEM CORE PROTEIN G"/>
    <property type="match status" value="1"/>
</dbReference>
<protein>
    <submittedName>
        <fullName evidence="7">Prepilin-type N-terminal cleavage/methylation domain-containing protein</fullName>
    </submittedName>
</protein>
<reference evidence="7 8" key="1">
    <citation type="submission" date="2019-02" db="EMBL/GenBank/DDBJ databases">
        <title>Draft genome sequences of novel Actinobacteria.</title>
        <authorList>
            <person name="Sahin N."/>
            <person name="Ay H."/>
            <person name="Saygin H."/>
        </authorList>
    </citation>
    <scope>NUCLEOTIDE SEQUENCE [LARGE SCALE GENOMIC DNA]</scope>
    <source>
        <strain evidence="7 8">16K104</strain>
    </source>
</reference>
<dbReference type="PANTHER" id="PTHR30093">
    <property type="entry name" value="GENERAL SECRETION PATHWAY PROTEIN G"/>
    <property type="match status" value="1"/>
</dbReference>
<dbReference type="InterPro" id="IPR045584">
    <property type="entry name" value="Pilin-like"/>
</dbReference>
<name>A0A4R4WHH3_9ACTN</name>
<evidence type="ECO:0000256" key="3">
    <source>
        <dbReference type="ARBA" id="ARBA00022692"/>
    </source>
</evidence>
<dbReference type="Pfam" id="PF07963">
    <property type="entry name" value="N_methyl"/>
    <property type="match status" value="1"/>
</dbReference>
<keyword evidence="4 6" id="KW-1133">Transmembrane helix</keyword>
<dbReference type="GO" id="GO:0015628">
    <property type="term" value="P:protein secretion by the type II secretion system"/>
    <property type="evidence" value="ECO:0007669"/>
    <property type="project" value="InterPro"/>
</dbReference>
<comment type="subcellular location">
    <subcellularLocation>
        <location evidence="1">Membrane</location>
        <topology evidence="1">Single-pass membrane protein</topology>
    </subcellularLocation>
</comment>
<keyword evidence="5 6" id="KW-0472">Membrane</keyword>
<keyword evidence="2" id="KW-0488">Methylation</keyword>
<dbReference type="InterPro" id="IPR000983">
    <property type="entry name" value="Bac_GSPG_pilin"/>
</dbReference>
<dbReference type="InterPro" id="IPR012902">
    <property type="entry name" value="N_methyl_site"/>
</dbReference>
<dbReference type="OrthoDB" id="3826845at2"/>